<evidence type="ECO:0000313" key="2">
    <source>
        <dbReference type="Proteomes" id="UP001159363"/>
    </source>
</evidence>
<comment type="caution">
    <text evidence="1">The sequence shown here is derived from an EMBL/GenBank/DDBJ whole genome shotgun (WGS) entry which is preliminary data.</text>
</comment>
<protein>
    <submittedName>
        <fullName evidence="1">Uncharacterized protein</fullName>
    </submittedName>
</protein>
<dbReference type="EMBL" id="JARBHB010000017">
    <property type="protein sequence ID" value="KAJ8865928.1"/>
    <property type="molecule type" value="Genomic_DNA"/>
</dbReference>
<proteinExistence type="predicted"/>
<accession>A0ABQ9G0B1</accession>
<keyword evidence="2" id="KW-1185">Reference proteome</keyword>
<dbReference type="Proteomes" id="UP001159363">
    <property type="component" value="Chromosome 16"/>
</dbReference>
<name>A0ABQ9G0B1_9NEOP</name>
<evidence type="ECO:0000313" key="1">
    <source>
        <dbReference type="EMBL" id="KAJ8865928.1"/>
    </source>
</evidence>
<sequence length="291" mass="33365">MLAVKHAEEFEDSFWDKLEFKTRVHGNSGKVQQFIVASIPQVDETPVDTCGPMPCKMTTHGSLLFVGAGSWVRMELQATSYKCSMEVHRIPTMFMLPEADYRRRLTTARHTHLRIFLVRCPDDKIRSSQCYVGLYRARCLIFSSPVTGRWRGFLQLSFARVRVSEWLACSPPTKTIRVKSPAGSLRIFACGNRTGRCRWSAGFLGDLPFPPALSFRRCSILNSITPIGSQDLDVKSRPNLFPSLQLFIDIVCPNHVRFIRKGRDLTSTQQPMEKRRRLRYIQYCELQPDAE</sequence>
<organism evidence="1 2">
    <name type="scientific">Dryococelus australis</name>
    <dbReference type="NCBI Taxonomy" id="614101"/>
    <lineage>
        <taxon>Eukaryota</taxon>
        <taxon>Metazoa</taxon>
        <taxon>Ecdysozoa</taxon>
        <taxon>Arthropoda</taxon>
        <taxon>Hexapoda</taxon>
        <taxon>Insecta</taxon>
        <taxon>Pterygota</taxon>
        <taxon>Neoptera</taxon>
        <taxon>Polyneoptera</taxon>
        <taxon>Phasmatodea</taxon>
        <taxon>Verophasmatodea</taxon>
        <taxon>Anareolatae</taxon>
        <taxon>Phasmatidae</taxon>
        <taxon>Eurycanthinae</taxon>
        <taxon>Dryococelus</taxon>
    </lineage>
</organism>
<reference evidence="1 2" key="1">
    <citation type="submission" date="2023-02" db="EMBL/GenBank/DDBJ databases">
        <title>LHISI_Scaffold_Assembly.</title>
        <authorList>
            <person name="Stuart O.P."/>
            <person name="Cleave R."/>
            <person name="Magrath M.J.L."/>
            <person name="Mikheyev A.S."/>
        </authorList>
    </citation>
    <scope>NUCLEOTIDE SEQUENCE [LARGE SCALE GENOMIC DNA]</scope>
    <source>
        <strain evidence="1">Daus_M_001</strain>
        <tissue evidence="1">Leg muscle</tissue>
    </source>
</reference>
<gene>
    <name evidence="1" type="ORF">PR048_033451</name>
</gene>